<name>A0A418R0V4_9BACT</name>
<dbReference type="Proteomes" id="UP000284250">
    <property type="component" value="Unassembled WGS sequence"/>
</dbReference>
<dbReference type="AlphaFoldDB" id="A0A418R0V4"/>
<dbReference type="EMBL" id="QYCN01000010">
    <property type="protein sequence ID" value="RIY11009.1"/>
    <property type="molecule type" value="Genomic_DNA"/>
</dbReference>
<protein>
    <submittedName>
        <fullName evidence="1">Uncharacterized protein</fullName>
    </submittedName>
</protein>
<reference evidence="1 2" key="1">
    <citation type="submission" date="2019-01" db="EMBL/GenBank/DDBJ databases">
        <title>Hymenobacter humicola sp. nov., isolated from soils in Antarctica.</title>
        <authorList>
            <person name="Sedlacek I."/>
            <person name="Holochova P."/>
            <person name="Kralova S."/>
            <person name="Pantucek R."/>
            <person name="Stankova E."/>
            <person name="Vrbovska V."/>
            <person name="Kristofova L."/>
            <person name="Svec P."/>
            <person name="Busse H.-J."/>
        </authorList>
    </citation>
    <scope>NUCLEOTIDE SEQUENCE [LARGE SCALE GENOMIC DNA]</scope>
    <source>
        <strain evidence="1 2">CCM 8852</strain>
    </source>
</reference>
<gene>
    <name evidence="1" type="ORF">D0T11_08340</name>
</gene>
<keyword evidence="2" id="KW-1185">Reference proteome</keyword>
<sequence length="118" mass="13024">MSAPFLPVTPQANVYTTSGRLLRVPLRPAPQLAPDCGAGCGHQLEPQVIRWFSRQVAANPAFTSQVRSVLLIGRHRPCPQCQQALLRFLRRFRLAGKLRRVTAVGPGRCGCARCRHQG</sequence>
<evidence type="ECO:0000313" key="1">
    <source>
        <dbReference type="EMBL" id="RIY11009.1"/>
    </source>
</evidence>
<organism evidence="1 2">
    <name type="scientific">Hymenobacter rubripertinctus</name>
    <dbReference type="NCBI Taxonomy" id="2029981"/>
    <lineage>
        <taxon>Bacteria</taxon>
        <taxon>Pseudomonadati</taxon>
        <taxon>Bacteroidota</taxon>
        <taxon>Cytophagia</taxon>
        <taxon>Cytophagales</taxon>
        <taxon>Hymenobacteraceae</taxon>
        <taxon>Hymenobacter</taxon>
    </lineage>
</organism>
<comment type="caution">
    <text evidence="1">The sequence shown here is derived from an EMBL/GenBank/DDBJ whole genome shotgun (WGS) entry which is preliminary data.</text>
</comment>
<accession>A0A418R0V4</accession>
<dbReference type="OrthoDB" id="880419at2"/>
<proteinExistence type="predicted"/>
<evidence type="ECO:0000313" key="2">
    <source>
        <dbReference type="Proteomes" id="UP000284250"/>
    </source>
</evidence>
<dbReference type="RefSeq" id="WP_119655327.1">
    <property type="nucleotide sequence ID" value="NZ_JBHUOI010000009.1"/>
</dbReference>